<dbReference type="PANTHER" id="PTHR10963">
    <property type="entry name" value="GLYCOSYL HYDROLASE-RELATED"/>
    <property type="match status" value="1"/>
</dbReference>
<dbReference type="InterPro" id="IPR050546">
    <property type="entry name" value="Glycosyl_Hydrlase_16"/>
</dbReference>
<dbReference type="Pfam" id="PF00722">
    <property type="entry name" value="Glyco_hydro_16"/>
    <property type="match status" value="1"/>
</dbReference>
<accession>A0A5C8G203</accession>
<evidence type="ECO:0000256" key="2">
    <source>
        <dbReference type="SAM" id="Phobius"/>
    </source>
</evidence>
<keyword evidence="2" id="KW-0812">Transmembrane</keyword>
<proteinExistence type="inferred from homology"/>
<dbReference type="CDD" id="cd08023">
    <property type="entry name" value="GH16_laminarinase_like"/>
    <property type="match status" value="1"/>
</dbReference>
<evidence type="ECO:0000256" key="1">
    <source>
        <dbReference type="ARBA" id="ARBA00006865"/>
    </source>
</evidence>
<dbReference type="InterPro" id="IPR013320">
    <property type="entry name" value="ConA-like_dom_sf"/>
</dbReference>
<dbReference type="SUPFAM" id="SSF49899">
    <property type="entry name" value="Concanavalin A-like lectins/glucanases"/>
    <property type="match status" value="1"/>
</dbReference>
<dbReference type="PROSITE" id="PS51762">
    <property type="entry name" value="GH16_2"/>
    <property type="match status" value="1"/>
</dbReference>
<organism evidence="4 5">
    <name type="scientific">Brachyspira aalborgi</name>
    <dbReference type="NCBI Taxonomy" id="29522"/>
    <lineage>
        <taxon>Bacteria</taxon>
        <taxon>Pseudomonadati</taxon>
        <taxon>Spirochaetota</taxon>
        <taxon>Spirochaetia</taxon>
        <taxon>Brachyspirales</taxon>
        <taxon>Brachyspiraceae</taxon>
        <taxon>Brachyspira</taxon>
    </lineage>
</organism>
<reference evidence="4 5" key="1">
    <citation type="journal article" date="1992" name="Lakartidningen">
        <title>[Penicillin V and not amoxicillin is the first choice preparation in acute otitis].</title>
        <authorList>
            <person name="Kamme C."/>
            <person name="Lundgren K."/>
            <person name="Prellner K."/>
        </authorList>
    </citation>
    <scope>NUCLEOTIDE SEQUENCE [LARGE SCALE GENOMIC DNA]</scope>
    <source>
        <strain evidence="4 5">PC3053II</strain>
    </source>
</reference>
<dbReference type="EMBL" id="SAYI01000018">
    <property type="protein sequence ID" value="TXJ55608.1"/>
    <property type="molecule type" value="Genomic_DNA"/>
</dbReference>
<dbReference type="GO" id="GO:0004553">
    <property type="term" value="F:hydrolase activity, hydrolyzing O-glycosyl compounds"/>
    <property type="evidence" value="ECO:0007669"/>
    <property type="project" value="InterPro"/>
</dbReference>
<sequence>MVSINIEYFKFIVNIIQKEWRYKMIKSKTFVLVIVLFLYGLIGLTACKSNLADEKEERGGGGVLPGTNIAFRDDFNNQGNIPSSFWHLCLPEKTNENDPAWNRFFKNTEGYECVKVEDSILKLTAKKEKGPANLNYKTGGVWSAKNKYGIGTSIKIKAKLYREGETNFNVPSAFPAIWLYPLFTPYEWPATGEIDIMEWVDKTPPNNVYTTLHYNISNNISNNIYSTIGVSNNIGNVAEWHVYRLDWYSNNIVIYYDDREVFKYTNGMTNLYPFNDNYYNIILNASLQKTWGTPVESNDSKLPYELWIDWIEVSLIDKFSGQPIN</sequence>
<dbReference type="AlphaFoldDB" id="A0A5C8G203"/>
<keyword evidence="2" id="KW-0472">Membrane</keyword>
<gene>
    <name evidence="4" type="ORF">EPJ76_08495</name>
</gene>
<comment type="caution">
    <text evidence="4">The sequence shown here is derived from an EMBL/GenBank/DDBJ whole genome shotgun (WGS) entry which is preliminary data.</text>
</comment>
<name>A0A5C8G203_9SPIR</name>
<feature type="domain" description="GH16" evidence="3">
    <location>
        <begin position="83"/>
        <end position="319"/>
    </location>
</feature>
<evidence type="ECO:0000259" key="3">
    <source>
        <dbReference type="PROSITE" id="PS51762"/>
    </source>
</evidence>
<keyword evidence="4" id="KW-0378">Hydrolase</keyword>
<comment type="similarity">
    <text evidence="1">Belongs to the glycosyl hydrolase 16 family.</text>
</comment>
<dbReference type="GO" id="GO:0005975">
    <property type="term" value="P:carbohydrate metabolic process"/>
    <property type="evidence" value="ECO:0007669"/>
    <property type="project" value="InterPro"/>
</dbReference>
<dbReference type="Gene3D" id="2.60.120.200">
    <property type="match status" value="1"/>
</dbReference>
<feature type="transmembrane region" description="Helical" evidence="2">
    <location>
        <begin position="29"/>
        <end position="46"/>
    </location>
</feature>
<dbReference type="Proteomes" id="UP000322327">
    <property type="component" value="Unassembled WGS sequence"/>
</dbReference>
<dbReference type="PANTHER" id="PTHR10963:SF55">
    <property type="entry name" value="GLYCOSIDE HYDROLASE FAMILY 16 PROTEIN"/>
    <property type="match status" value="1"/>
</dbReference>
<evidence type="ECO:0000313" key="4">
    <source>
        <dbReference type="EMBL" id="TXJ55608.1"/>
    </source>
</evidence>
<dbReference type="InterPro" id="IPR000757">
    <property type="entry name" value="Beta-glucanase-like"/>
</dbReference>
<keyword evidence="2" id="KW-1133">Transmembrane helix</keyword>
<protein>
    <submittedName>
        <fullName evidence="4">Glycoside hydrolase family 16 protein</fullName>
    </submittedName>
</protein>
<evidence type="ECO:0000313" key="5">
    <source>
        <dbReference type="Proteomes" id="UP000322327"/>
    </source>
</evidence>